<sequence>MKNTLMNFRVTPAIVLVAFSCQFGFAQVTNPDELIGQDNAITTAVPFLAISPDARHAALGDAGVATSPDANSAYWNAGKLAFIDKKYGGTLSYTPWLGKIVNDMWVGYFSGYYKINREQAIAASIKYFDLGDITFNTGPGQGDIIGEFNPREFAIDVTYSRMLTENFSIGGSLRYIHSNLTGAFTQIDAKPANSVAVDLGLYYTKPIQGAKNSTLSIGAAISNIGAKITYTDSENKDFIPTNLRLGTAYTTELDPYNKITFTVDFNKLLVPTPPVRDQDGNIIAGKDDKDKSLLSGIFGSFSDAPDGFSEEIKEIMTSVGVEYWYNDLFAARLGYFNEAKTKGNRKYMTIGLGFRKDRFGFDVAYLVPTNKREHPLAETIRFTLLLNISETQTEKSESVTD</sequence>
<organism evidence="3 4">
    <name type="scientific">Ohtaekwangia kribbensis</name>
    <dbReference type="NCBI Taxonomy" id="688913"/>
    <lineage>
        <taxon>Bacteria</taxon>
        <taxon>Pseudomonadati</taxon>
        <taxon>Bacteroidota</taxon>
        <taxon>Cytophagia</taxon>
        <taxon>Cytophagales</taxon>
        <taxon>Fulvivirgaceae</taxon>
        <taxon>Ohtaekwangia</taxon>
    </lineage>
</organism>
<dbReference type="InterPro" id="IPR045741">
    <property type="entry name" value="PorV"/>
</dbReference>
<gene>
    <name evidence="3" type="primary">porV</name>
    <name evidence="3" type="ORF">ACFQ21_15060</name>
</gene>
<comment type="caution">
    <text evidence="3">The sequence shown here is derived from an EMBL/GenBank/DDBJ whole genome shotgun (WGS) entry which is preliminary data.</text>
</comment>
<dbReference type="PROSITE" id="PS51257">
    <property type="entry name" value="PROKAR_LIPOPROTEIN"/>
    <property type="match status" value="1"/>
</dbReference>
<keyword evidence="1" id="KW-0732">Signal</keyword>
<dbReference type="NCBIfam" id="NF033709">
    <property type="entry name" value="PorV_fam"/>
    <property type="match status" value="1"/>
</dbReference>
<reference evidence="4" key="1">
    <citation type="journal article" date="2019" name="Int. J. Syst. Evol. Microbiol.">
        <title>The Global Catalogue of Microorganisms (GCM) 10K type strain sequencing project: providing services to taxonomists for standard genome sequencing and annotation.</title>
        <authorList>
            <consortium name="The Broad Institute Genomics Platform"/>
            <consortium name="The Broad Institute Genome Sequencing Center for Infectious Disease"/>
            <person name="Wu L."/>
            <person name="Ma J."/>
        </authorList>
    </citation>
    <scope>NUCLEOTIDE SEQUENCE [LARGE SCALE GENOMIC DNA]</scope>
    <source>
        <strain evidence="4">CCUG 58938</strain>
    </source>
</reference>
<dbReference type="Pfam" id="PF19572">
    <property type="entry name" value="PorV"/>
    <property type="match status" value="1"/>
</dbReference>
<protein>
    <submittedName>
        <fullName evidence="3">Type IX secretion system outer membrane channel protein PorV</fullName>
    </submittedName>
</protein>
<keyword evidence="4" id="KW-1185">Reference proteome</keyword>
<accession>A0ABW3K3V8</accession>
<feature type="domain" description="Type IX secretion system protein PorV" evidence="2">
    <location>
        <begin position="37"/>
        <end position="274"/>
    </location>
</feature>
<proteinExistence type="predicted"/>
<evidence type="ECO:0000313" key="4">
    <source>
        <dbReference type="Proteomes" id="UP001597112"/>
    </source>
</evidence>
<evidence type="ECO:0000313" key="3">
    <source>
        <dbReference type="EMBL" id="MFD1000643.1"/>
    </source>
</evidence>
<evidence type="ECO:0000259" key="2">
    <source>
        <dbReference type="Pfam" id="PF19572"/>
    </source>
</evidence>
<name>A0ABW3K3V8_9BACT</name>
<feature type="signal peptide" evidence="1">
    <location>
        <begin position="1"/>
        <end position="26"/>
    </location>
</feature>
<dbReference type="InterPro" id="IPR047799">
    <property type="entry name" value="T9SS_OM_PorV"/>
</dbReference>
<dbReference type="EMBL" id="JBHTKA010000004">
    <property type="protein sequence ID" value="MFD1000643.1"/>
    <property type="molecule type" value="Genomic_DNA"/>
</dbReference>
<dbReference type="NCBIfam" id="NF033710">
    <property type="entry name" value="T9SS_OM_PorV"/>
    <property type="match status" value="1"/>
</dbReference>
<dbReference type="Proteomes" id="UP001597112">
    <property type="component" value="Unassembled WGS sequence"/>
</dbReference>
<feature type="chain" id="PRO_5045182395" evidence="1">
    <location>
        <begin position="27"/>
        <end position="401"/>
    </location>
</feature>
<evidence type="ECO:0000256" key="1">
    <source>
        <dbReference type="SAM" id="SignalP"/>
    </source>
</evidence>
<dbReference type="Gene3D" id="2.40.160.60">
    <property type="entry name" value="Outer membrane protein transport protein (OMPP1/FadL/TodX)"/>
    <property type="match status" value="2"/>
</dbReference>